<gene>
    <name evidence="10" type="ORF">DES39_1389</name>
</gene>
<evidence type="ECO:0000256" key="7">
    <source>
        <dbReference type="ARBA" id="ARBA00022989"/>
    </source>
</evidence>
<evidence type="ECO:0000256" key="9">
    <source>
        <dbReference type="SAM" id="Phobius"/>
    </source>
</evidence>
<dbReference type="AlphaFoldDB" id="A0A495RF19"/>
<keyword evidence="4" id="KW-0762">Sugar transport</keyword>
<comment type="subcellular location">
    <subcellularLocation>
        <location evidence="1">Cell membrane</location>
        <topology evidence="1">Multi-pass membrane protein</topology>
    </subcellularLocation>
</comment>
<sequence length="278" mass="29865">MEVTFLQAAVIAIWVALVMSRALGGATLTLRFTPLMTGLVVGVVFGDIAQAMMITAAIQLMYMGVFSPGGQMPSEPAVAAAIAVPVALLSNMQPTAAVGIAVPVGLLGSYLYQFRFFVNTFIMQKFTEKYAEQGNSSGLTFSIIILPTICSFIIFIPFIFVVLYYGAPVIADLIRQNEGNIIFHILSVIGGGLAAVGIALTVYVIGKRNYVIFFVLAYFLAVTTKSLNITMVTYAIIGAIIAFLFVLVKSETFNSVKDTLGRGTSNNSANTRDDDDDY</sequence>
<feature type="transmembrane region" description="Helical" evidence="9">
    <location>
        <begin position="210"/>
        <end position="226"/>
    </location>
</feature>
<keyword evidence="7 9" id="KW-1133">Transmembrane helix</keyword>
<keyword evidence="3" id="KW-1003">Cell membrane</keyword>
<dbReference type="OrthoDB" id="9815089at2"/>
<feature type="transmembrane region" description="Helical" evidence="9">
    <location>
        <begin position="139"/>
        <end position="166"/>
    </location>
</feature>
<keyword evidence="11" id="KW-1185">Reference proteome</keyword>
<evidence type="ECO:0000256" key="2">
    <source>
        <dbReference type="ARBA" id="ARBA00022448"/>
    </source>
</evidence>
<organism evidence="10 11">
    <name type="scientific">Orbus hercynius</name>
    <dbReference type="NCBI Taxonomy" id="593135"/>
    <lineage>
        <taxon>Bacteria</taxon>
        <taxon>Pseudomonadati</taxon>
        <taxon>Pseudomonadota</taxon>
        <taxon>Gammaproteobacteria</taxon>
        <taxon>Orbales</taxon>
        <taxon>Orbaceae</taxon>
        <taxon>Orbus</taxon>
    </lineage>
</organism>
<dbReference type="Pfam" id="PF03609">
    <property type="entry name" value="EII-Sor"/>
    <property type="match status" value="1"/>
</dbReference>
<evidence type="ECO:0000256" key="8">
    <source>
        <dbReference type="ARBA" id="ARBA00023136"/>
    </source>
</evidence>
<proteinExistence type="predicted"/>
<evidence type="ECO:0000256" key="1">
    <source>
        <dbReference type="ARBA" id="ARBA00004651"/>
    </source>
</evidence>
<evidence type="ECO:0000256" key="5">
    <source>
        <dbReference type="ARBA" id="ARBA00022683"/>
    </source>
</evidence>
<evidence type="ECO:0000256" key="4">
    <source>
        <dbReference type="ARBA" id="ARBA00022597"/>
    </source>
</evidence>
<keyword evidence="8 9" id="KW-0472">Membrane</keyword>
<dbReference type="GO" id="GO:0009401">
    <property type="term" value="P:phosphoenolpyruvate-dependent sugar phosphotransferase system"/>
    <property type="evidence" value="ECO:0007669"/>
    <property type="project" value="UniProtKB-KW"/>
</dbReference>
<keyword evidence="2" id="KW-0813">Transport</keyword>
<keyword evidence="5" id="KW-0598">Phosphotransferase system</keyword>
<dbReference type="InterPro" id="IPR004700">
    <property type="entry name" value="PTS_IIC_man"/>
</dbReference>
<evidence type="ECO:0000313" key="10">
    <source>
        <dbReference type="EMBL" id="RKS85971.1"/>
    </source>
</evidence>
<dbReference type="EMBL" id="RBWY01000002">
    <property type="protein sequence ID" value="RKS85971.1"/>
    <property type="molecule type" value="Genomic_DNA"/>
</dbReference>
<feature type="transmembrane region" description="Helical" evidence="9">
    <location>
        <begin position="232"/>
        <end position="248"/>
    </location>
</feature>
<feature type="transmembrane region" description="Helical" evidence="9">
    <location>
        <begin position="96"/>
        <end position="118"/>
    </location>
</feature>
<comment type="caution">
    <text evidence="10">The sequence shown here is derived from an EMBL/GenBank/DDBJ whole genome shotgun (WGS) entry which is preliminary data.</text>
</comment>
<accession>A0A495RF19</accession>
<dbReference type="GO" id="GO:0005886">
    <property type="term" value="C:plasma membrane"/>
    <property type="evidence" value="ECO:0007669"/>
    <property type="project" value="UniProtKB-SubCell"/>
</dbReference>
<dbReference type="PROSITE" id="PS51106">
    <property type="entry name" value="PTS_EIIC_TYPE_4"/>
    <property type="match status" value="1"/>
</dbReference>
<name>A0A495RF19_9GAMM</name>
<feature type="transmembrane region" description="Helical" evidence="9">
    <location>
        <begin position="181"/>
        <end position="203"/>
    </location>
</feature>
<protein>
    <submittedName>
        <fullName evidence="10">PTS system mannose-specific IIC component</fullName>
    </submittedName>
</protein>
<evidence type="ECO:0000256" key="3">
    <source>
        <dbReference type="ARBA" id="ARBA00022475"/>
    </source>
</evidence>
<keyword evidence="6 9" id="KW-0812">Transmembrane</keyword>
<reference evidence="10 11" key="1">
    <citation type="submission" date="2018-10" db="EMBL/GenBank/DDBJ databases">
        <title>Genomic Encyclopedia of Type Strains, Phase IV (KMG-IV): sequencing the most valuable type-strain genomes for metagenomic binning, comparative biology and taxonomic classification.</title>
        <authorList>
            <person name="Goeker M."/>
        </authorList>
    </citation>
    <scope>NUCLEOTIDE SEQUENCE [LARGE SCALE GENOMIC DNA]</scope>
    <source>
        <strain evidence="10 11">DSM 22228</strain>
    </source>
</reference>
<dbReference type="Proteomes" id="UP000278542">
    <property type="component" value="Unassembled WGS sequence"/>
</dbReference>
<evidence type="ECO:0000256" key="6">
    <source>
        <dbReference type="ARBA" id="ARBA00022692"/>
    </source>
</evidence>
<evidence type="ECO:0000313" key="11">
    <source>
        <dbReference type="Proteomes" id="UP000278542"/>
    </source>
</evidence>
<feature type="transmembrane region" description="Helical" evidence="9">
    <location>
        <begin position="35"/>
        <end position="62"/>
    </location>
</feature>
<feature type="transmembrane region" description="Helical" evidence="9">
    <location>
        <begin position="6"/>
        <end position="23"/>
    </location>
</feature>
<dbReference type="RefSeq" id="WP_121145057.1">
    <property type="nucleotide sequence ID" value="NZ_RBWY01000002.1"/>
</dbReference>